<dbReference type="CDD" id="cd06170">
    <property type="entry name" value="LuxR_C_like"/>
    <property type="match status" value="1"/>
</dbReference>
<evidence type="ECO:0000256" key="1">
    <source>
        <dbReference type="ARBA" id="ARBA00023015"/>
    </source>
</evidence>
<dbReference type="Gene3D" id="1.10.10.10">
    <property type="entry name" value="Winged helix-like DNA-binding domain superfamily/Winged helix DNA-binding domain"/>
    <property type="match status" value="1"/>
</dbReference>
<name>A0A2S3ZIR4_9MICO</name>
<evidence type="ECO:0000256" key="4">
    <source>
        <dbReference type="SAM" id="MobiDB-lite"/>
    </source>
</evidence>
<dbReference type="PROSITE" id="PS50043">
    <property type="entry name" value="HTH_LUXR_2"/>
    <property type="match status" value="1"/>
</dbReference>
<gene>
    <name evidence="6" type="ORF">C3B61_06105</name>
</gene>
<evidence type="ECO:0000256" key="2">
    <source>
        <dbReference type="ARBA" id="ARBA00023125"/>
    </source>
</evidence>
<evidence type="ECO:0000313" key="7">
    <source>
        <dbReference type="Proteomes" id="UP000237340"/>
    </source>
</evidence>
<dbReference type="SMART" id="SM00421">
    <property type="entry name" value="HTH_LUXR"/>
    <property type="match status" value="1"/>
</dbReference>
<protein>
    <recommendedName>
        <fullName evidence="5">HTH luxR-type domain-containing protein</fullName>
    </recommendedName>
</protein>
<dbReference type="EMBL" id="PPXD01000007">
    <property type="protein sequence ID" value="POH67488.1"/>
    <property type="molecule type" value="Genomic_DNA"/>
</dbReference>
<dbReference type="Proteomes" id="UP000237340">
    <property type="component" value="Unassembled WGS sequence"/>
</dbReference>
<organism evidence="6 7">
    <name type="scientific">Cryobacterium zongtaii</name>
    <dbReference type="NCBI Taxonomy" id="1259217"/>
    <lineage>
        <taxon>Bacteria</taxon>
        <taxon>Bacillati</taxon>
        <taxon>Actinomycetota</taxon>
        <taxon>Actinomycetes</taxon>
        <taxon>Micrococcales</taxon>
        <taxon>Microbacteriaceae</taxon>
        <taxon>Cryobacterium</taxon>
    </lineage>
</organism>
<evidence type="ECO:0000259" key="5">
    <source>
        <dbReference type="PROSITE" id="PS50043"/>
    </source>
</evidence>
<evidence type="ECO:0000256" key="3">
    <source>
        <dbReference type="ARBA" id="ARBA00023163"/>
    </source>
</evidence>
<keyword evidence="3" id="KW-0804">Transcription</keyword>
<dbReference type="SUPFAM" id="SSF52540">
    <property type="entry name" value="P-loop containing nucleoside triphosphate hydrolases"/>
    <property type="match status" value="1"/>
</dbReference>
<comment type="caution">
    <text evidence="6">The sequence shown here is derived from an EMBL/GenBank/DDBJ whole genome shotgun (WGS) entry which is preliminary data.</text>
</comment>
<dbReference type="GO" id="GO:0006355">
    <property type="term" value="P:regulation of DNA-templated transcription"/>
    <property type="evidence" value="ECO:0007669"/>
    <property type="project" value="InterPro"/>
</dbReference>
<keyword evidence="1" id="KW-0805">Transcription regulation</keyword>
<reference evidence="6 7" key="1">
    <citation type="submission" date="2018-01" db="EMBL/GenBank/DDBJ databases">
        <title>Cryobacterium sp. nov., from glaciers in China.</title>
        <authorList>
            <person name="Liu Q."/>
            <person name="Xin Y.-H."/>
        </authorList>
    </citation>
    <scope>NUCLEOTIDE SEQUENCE [LARGE SCALE GENOMIC DNA]</scope>
    <source>
        <strain evidence="6 7">TMN-42</strain>
    </source>
</reference>
<dbReference type="InterPro" id="IPR000792">
    <property type="entry name" value="Tscrpt_reg_LuxR_C"/>
</dbReference>
<dbReference type="PANTHER" id="PTHR44688">
    <property type="entry name" value="DNA-BINDING TRANSCRIPTIONAL ACTIVATOR DEVR_DOSR"/>
    <property type="match status" value="1"/>
</dbReference>
<evidence type="ECO:0000313" key="6">
    <source>
        <dbReference type="EMBL" id="POH67488.1"/>
    </source>
</evidence>
<keyword evidence="2" id="KW-0238">DNA-binding</keyword>
<dbReference type="SUPFAM" id="SSF46894">
    <property type="entry name" value="C-terminal effector domain of the bipartite response regulators"/>
    <property type="match status" value="1"/>
</dbReference>
<dbReference type="GO" id="GO:0003677">
    <property type="term" value="F:DNA binding"/>
    <property type="evidence" value="ECO:0007669"/>
    <property type="project" value="UniProtKB-KW"/>
</dbReference>
<proteinExistence type="predicted"/>
<dbReference type="Gene3D" id="3.40.50.300">
    <property type="entry name" value="P-loop containing nucleotide triphosphate hydrolases"/>
    <property type="match status" value="1"/>
</dbReference>
<feature type="region of interest" description="Disordered" evidence="4">
    <location>
        <begin position="1"/>
        <end position="25"/>
    </location>
</feature>
<dbReference type="InterPro" id="IPR059106">
    <property type="entry name" value="WHD_MalT"/>
</dbReference>
<dbReference type="Pfam" id="PF00196">
    <property type="entry name" value="GerE"/>
    <property type="match status" value="1"/>
</dbReference>
<dbReference type="InterPro" id="IPR027417">
    <property type="entry name" value="P-loop_NTPase"/>
</dbReference>
<feature type="domain" description="HTH luxR-type" evidence="5">
    <location>
        <begin position="855"/>
        <end position="920"/>
    </location>
</feature>
<sequence>MDANRGRFPMAPPLTPVPPLSPVPPRTPAAPIASVASSLSPALSPAVELAIPPASPLPAGLAAEPAWYLHRPRLDSVLERLTGPDARVLVLWDSAGSGKTTLMAGWARRLRAETQTVRWFNGAALRDARDPDEIRQRLLAGGDGPDASGPGRTFVFVDDLHLAERPSSPNRTNLDGILEALVDMSPGVRIVVSGRHRPVAGIAPLEAAGVLIECAGDSLAFTLEETFNLAAQHHIDLPAEDGAILRRRTGGWATGLALALTWRESEGAALDLSRFDGDNPAVADYLAAEVVTGLDTGDREVLLASALSEVVPLDLAVAVTERADAGEVLERLARHNMLIGREPAAPGGAGYRYHPILLAYLQGEGRRLDAGAATARHLLACQWFADRACAPAAVEQSLVAHDPELVGALLERFGLVLVLSGATDLVGRALDEIEGRVVSTATLCLRLLLEPPYVPARRRVQQLLVAAAAAARDFPEHDRTDASSTRWTFVVAILQAFHATERPDIENRLAALQGDAPSAARQVLAVDLLAATAQGRCRDKLGEPGPAEDILREVADSARDVGLDWLFLLACDLAATAAGHAGNWVHVAMLEGQMATTASEMGALVGAERPVDHAAGRALLYAMIHRYEACQPVDPVILEALAAREDRGSDAGISVPAEVLLLLSQLDSAVRSRQALDRLMLLMREVGTEHPRALSLCCIPLIELSGALDGRLETQLVVRLIERALGEDSLESLLIRFLLVPPTRAGHPAEERLRGAALEERTAWRGATIVSAWIALAHVADVSGRHVEADARLLRALRLASRIGCERAFLAVGGQGTALIRGRLGRLGDLDDFARHILRAADALHLHERPPALDHGRNSPALTQREREILRELPFHQSVADIAGKRNVSPNTVKTHLRNIYQKLEATNRADAVAIAQDRGLL</sequence>
<accession>A0A2S3ZIR4</accession>
<dbReference type="Pfam" id="PF25873">
    <property type="entry name" value="WHD_MalT"/>
    <property type="match status" value="1"/>
</dbReference>
<dbReference type="AlphaFoldDB" id="A0A2S3ZIR4"/>
<dbReference type="PRINTS" id="PR00038">
    <property type="entry name" value="HTHLUXR"/>
</dbReference>
<dbReference type="InterPro" id="IPR036388">
    <property type="entry name" value="WH-like_DNA-bd_sf"/>
</dbReference>
<keyword evidence="7" id="KW-1185">Reference proteome</keyword>
<dbReference type="InterPro" id="IPR016032">
    <property type="entry name" value="Sig_transdc_resp-reg_C-effctor"/>
</dbReference>
<feature type="compositionally biased region" description="Pro residues" evidence="4">
    <location>
        <begin position="10"/>
        <end position="25"/>
    </location>
</feature>
<dbReference type="PANTHER" id="PTHR44688:SF16">
    <property type="entry name" value="DNA-BINDING TRANSCRIPTIONAL ACTIVATOR DEVR_DOSR"/>
    <property type="match status" value="1"/>
</dbReference>